<evidence type="ECO:0000313" key="1">
    <source>
        <dbReference type="EMBL" id="KAH7974387.1"/>
    </source>
</evidence>
<protein>
    <submittedName>
        <fullName evidence="1">Uncharacterized protein</fullName>
    </submittedName>
</protein>
<accession>A0ACB8DPI9</accession>
<dbReference type="Proteomes" id="UP000821865">
    <property type="component" value="Chromosome 10"/>
</dbReference>
<organism evidence="1 2">
    <name type="scientific">Dermacentor silvarum</name>
    <name type="common">Tick</name>
    <dbReference type="NCBI Taxonomy" id="543639"/>
    <lineage>
        <taxon>Eukaryota</taxon>
        <taxon>Metazoa</taxon>
        <taxon>Ecdysozoa</taxon>
        <taxon>Arthropoda</taxon>
        <taxon>Chelicerata</taxon>
        <taxon>Arachnida</taxon>
        <taxon>Acari</taxon>
        <taxon>Parasitiformes</taxon>
        <taxon>Ixodida</taxon>
        <taxon>Ixodoidea</taxon>
        <taxon>Ixodidae</taxon>
        <taxon>Rhipicephalinae</taxon>
        <taxon>Dermacentor</taxon>
    </lineage>
</organism>
<dbReference type="EMBL" id="CM023479">
    <property type="protein sequence ID" value="KAH7974387.1"/>
    <property type="molecule type" value="Genomic_DNA"/>
</dbReference>
<reference evidence="1" key="1">
    <citation type="submission" date="2020-05" db="EMBL/GenBank/DDBJ databases">
        <title>Large-scale comparative analyses of tick genomes elucidate their genetic diversity and vector capacities.</title>
        <authorList>
            <person name="Jia N."/>
            <person name="Wang J."/>
            <person name="Shi W."/>
            <person name="Du L."/>
            <person name="Sun Y."/>
            <person name="Zhan W."/>
            <person name="Jiang J."/>
            <person name="Wang Q."/>
            <person name="Zhang B."/>
            <person name="Ji P."/>
            <person name="Sakyi L.B."/>
            <person name="Cui X."/>
            <person name="Yuan T."/>
            <person name="Jiang B."/>
            <person name="Yang W."/>
            <person name="Lam T.T.-Y."/>
            <person name="Chang Q."/>
            <person name="Ding S."/>
            <person name="Wang X."/>
            <person name="Zhu J."/>
            <person name="Ruan X."/>
            <person name="Zhao L."/>
            <person name="Wei J."/>
            <person name="Que T."/>
            <person name="Du C."/>
            <person name="Cheng J."/>
            <person name="Dai P."/>
            <person name="Han X."/>
            <person name="Huang E."/>
            <person name="Gao Y."/>
            <person name="Liu J."/>
            <person name="Shao H."/>
            <person name="Ye R."/>
            <person name="Li L."/>
            <person name="Wei W."/>
            <person name="Wang X."/>
            <person name="Wang C."/>
            <person name="Yang T."/>
            <person name="Huo Q."/>
            <person name="Li W."/>
            <person name="Guo W."/>
            <person name="Chen H."/>
            <person name="Zhou L."/>
            <person name="Ni X."/>
            <person name="Tian J."/>
            <person name="Zhou Y."/>
            <person name="Sheng Y."/>
            <person name="Liu T."/>
            <person name="Pan Y."/>
            <person name="Xia L."/>
            <person name="Li J."/>
            <person name="Zhao F."/>
            <person name="Cao W."/>
        </authorList>
    </citation>
    <scope>NUCLEOTIDE SEQUENCE</scope>
    <source>
        <strain evidence="1">Dsil-2018</strain>
    </source>
</reference>
<proteinExistence type="predicted"/>
<evidence type="ECO:0000313" key="2">
    <source>
        <dbReference type="Proteomes" id="UP000821865"/>
    </source>
</evidence>
<sequence length="388" mass="43904">MEVSSLFSRVSSHRQSAPAAKTSMLRRFLFQPSELVPKLTALGKVMDGYYRSFEYIQDYVSIYGLRVWQEEVSRIVSYNVEQECNAFLRQKKSVGTPGLTGLDRLLSFMIVKELQGVLRSLEKGMVKDKSWQELLTNMSKALQPVDGLVQNVGKTYSATLTKVAKTWSVFLESMLKIGQMQILRKAIAHELYTTAKFESKDLVGALQTMNDALLAEVKAHHKDPTKPYPKEDNPLLMEVATYLDWCGLYQPLSKIYATTRPIANLPLFMMLFTVTHLAKFTYVSSQGGLLSKRGVDAIDGLPFVLGSFTFLKQFHQDNVTQFLAYLGQYVRSLLEEGSVSVTKFSDASVETTNILAYLEILVRHCNVPRKVVLNYVPDYTFDQFRSSS</sequence>
<name>A0ACB8DPI9_DERSI</name>
<comment type="caution">
    <text evidence="1">The sequence shown here is derived from an EMBL/GenBank/DDBJ whole genome shotgun (WGS) entry which is preliminary data.</text>
</comment>
<keyword evidence="2" id="KW-1185">Reference proteome</keyword>
<gene>
    <name evidence="1" type="ORF">HPB49_014821</name>
</gene>